<dbReference type="EMBL" id="CP108057">
    <property type="protein sequence ID" value="WUO45915.1"/>
    <property type="molecule type" value="Genomic_DNA"/>
</dbReference>
<name>A0ABZ1RHA0_9ACTN</name>
<dbReference type="SUPFAM" id="SSF46689">
    <property type="entry name" value="Homeodomain-like"/>
    <property type="match status" value="1"/>
</dbReference>
<evidence type="ECO:0000259" key="3">
    <source>
        <dbReference type="PROSITE" id="PS50977"/>
    </source>
</evidence>
<feature type="domain" description="HTH tetR-type" evidence="3">
    <location>
        <begin position="16"/>
        <end position="76"/>
    </location>
</feature>
<proteinExistence type="predicted"/>
<evidence type="ECO:0000313" key="5">
    <source>
        <dbReference type="Proteomes" id="UP001432075"/>
    </source>
</evidence>
<dbReference type="PANTHER" id="PTHR30055:SF158">
    <property type="entry name" value="POSSIBLE TRANSCRIPTIONAL REGULATORY PROTEIN (PROBABLY TETR-FAMILY)"/>
    <property type="match status" value="1"/>
</dbReference>
<reference evidence="4" key="1">
    <citation type="submission" date="2022-10" db="EMBL/GenBank/DDBJ databases">
        <title>The complete genomes of actinobacterial strains from the NBC collection.</title>
        <authorList>
            <person name="Joergensen T.S."/>
            <person name="Alvarez Arevalo M."/>
            <person name="Sterndorff E.B."/>
            <person name="Faurdal D."/>
            <person name="Vuksanovic O."/>
            <person name="Mourched A.-S."/>
            <person name="Charusanti P."/>
            <person name="Shaw S."/>
            <person name="Blin K."/>
            <person name="Weber T."/>
        </authorList>
    </citation>
    <scope>NUCLEOTIDE SEQUENCE</scope>
    <source>
        <strain evidence="4">NBC_00283</strain>
    </source>
</reference>
<dbReference type="Proteomes" id="UP001432075">
    <property type="component" value="Chromosome"/>
</dbReference>
<dbReference type="PROSITE" id="PS01081">
    <property type="entry name" value="HTH_TETR_1"/>
    <property type="match status" value="1"/>
</dbReference>
<keyword evidence="1 2" id="KW-0238">DNA-binding</keyword>
<dbReference type="SUPFAM" id="SSF48498">
    <property type="entry name" value="Tetracyclin repressor-like, C-terminal domain"/>
    <property type="match status" value="1"/>
</dbReference>
<protein>
    <submittedName>
        <fullName evidence="4">TetR/AcrR family transcriptional regulator</fullName>
    </submittedName>
</protein>
<dbReference type="PRINTS" id="PR00455">
    <property type="entry name" value="HTHTETR"/>
</dbReference>
<dbReference type="RefSeq" id="WP_328775654.1">
    <property type="nucleotide sequence ID" value="NZ_CP108057.1"/>
</dbReference>
<evidence type="ECO:0000313" key="4">
    <source>
        <dbReference type="EMBL" id="WUO45915.1"/>
    </source>
</evidence>
<dbReference type="PANTHER" id="PTHR30055">
    <property type="entry name" value="HTH-TYPE TRANSCRIPTIONAL REGULATOR RUTR"/>
    <property type="match status" value="1"/>
</dbReference>
<evidence type="ECO:0000256" key="2">
    <source>
        <dbReference type="PROSITE-ProRule" id="PRU00335"/>
    </source>
</evidence>
<sequence length="245" mass="24885">MATPPSRAGTKGVPRARREEQILAAATEEFGSRGYAAASLPAVAARVGVTKTLLHQYFGAKQDLYLACLTPVGDRLVAVMRAAVAEGAAAPSAAAPSAAGPSAAASSAAAPPAAAGTPLLVLRAIFTALEGRREAWFLVYETSLPPDSEAARRAAEYRAAVNRLAADGTAGLLAAAGHADPLDADALNHVWQGLVATLVRWWIKHPDQSPDAMARRCARLFAVAAALAPAAAQGDVPGNLPGGAG</sequence>
<dbReference type="InterPro" id="IPR050109">
    <property type="entry name" value="HTH-type_TetR-like_transc_reg"/>
</dbReference>
<dbReference type="Gene3D" id="1.10.357.10">
    <property type="entry name" value="Tetracycline Repressor, domain 2"/>
    <property type="match status" value="1"/>
</dbReference>
<dbReference type="InterPro" id="IPR023772">
    <property type="entry name" value="DNA-bd_HTH_TetR-type_CS"/>
</dbReference>
<dbReference type="InterPro" id="IPR009057">
    <property type="entry name" value="Homeodomain-like_sf"/>
</dbReference>
<gene>
    <name evidence="4" type="ORF">OHU17_08745</name>
</gene>
<feature type="DNA-binding region" description="H-T-H motif" evidence="2">
    <location>
        <begin position="39"/>
        <end position="58"/>
    </location>
</feature>
<dbReference type="Pfam" id="PF00440">
    <property type="entry name" value="TetR_N"/>
    <property type="match status" value="1"/>
</dbReference>
<dbReference type="Gene3D" id="1.10.10.60">
    <property type="entry name" value="Homeodomain-like"/>
    <property type="match status" value="1"/>
</dbReference>
<organism evidence="4 5">
    <name type="scientific">Streptomyces goshikiensis</name>
    <dbReference type="NCBI Taxonomy" id="1942"/>
    <lineage>
        <taxon>Bacteria</taxon>
        <taxon>Bacillati</taxon>
        <taxon>Actinomycetota</taxon>
        <taxon>Actinomycetes</taxon>
        <taxon>Kitasatosporales</taxon>
        <taxon>Streptomycetaceae</taxon>
        <taxon>Streptomyces</taxon>
    </lineage>
</organism>
<accession>A0ABZ1RHA0</accession>
<keyword evidence="5" id="KW-1185">Reference proteome</keyword>
<dbReference type="InterPro" id="IPR001647">
    <property type="entry name" value="HTH_TetR"/>
</dbReference>
<evidence type="ECO:0000256" key="1">
    <source>
        <dbReference type="ARBA" id="ARBA00023125"/>
    </source>
</evidence>
<dbReference type="PROSITE" id="PS50977">
    <property type="entry name" value="HTH_TETR_2"/>
    <property type="match status" value="1"/>
</dbReference>
<dbReference type="InterPro" id="IPR036271">
    <property type="entry name" value="Tet_transcr_reg_TetR-rel_C_sf"/>
</dbReference>